<protein>
    <recommendedName>
        <fullName evidence="3">RNA-directed DNA polymerase from mobile element jockey</fullName>
    </recommendedName>
</protein>
<dbReference type="PANTHER" id="PTHR33332">
    <property type="entry name" value="REVERSE TRANSCRIPTASE DOMAIN-CONTAINING PROTEIN"/>
    <property type="match status" value="1"/>
</dbReference>
<dbReference type="EMBL" id="KQ980858">
    <property type="protein sequence ID" value="KYN12148.1"/>
    <property type="molecule type" value="Genomic_DNA"/>
</dbReference>
<sequence length="226" mass="26146">MNRQLLAPIIVGTDIIPYSNEVKDLGVTISSDLSWNRHVNTISSKVHYVLYRLKFRGSFLPPSIKLSLVNALVIPHLDYATLVIADLSGYLNTKLQRLQNIALRYIYRLRRDERLKPYKKRANWLSITSRRQYFLGNLAYQIITTSQPSYLSSRFILIYDSLRRSSRLNSSQFMLPTSRTNLYARSFWITAIKFWSSLSPRLRGLASLASFRTNLFASLFSADHSD</sequence>
<evidence type="ECO:0008006" key="3">
    <source>
        <dbReference type="Google" id="ProtNLM"/>
    </source>
</evidence>
<evidence type="ECO:0000313" key="2">
    <source>
        <dbReference type="Proteomes" id="UP000078492"/>
    </source>
</evidence>
<name>A0A151IWF1_9HYME</name>
<dbReference type="Proteomes" id="UP000078492">
    <property type="component" value="Unassembled WGS sequence"/>
</dbReference>
<keyword evidence="2" id="KW-1185">Reference proteome</keyword>
<dbReference type="AlphaFoldDB" id="A0A151IWF1"/>
<proteinExistence type="predicted"/>
<organism evidence="1 2">
    <name type="scientific">Trachymyrmex cornetzi</name>
    <dbReference type="NCBI Taxonomy" id="471704"/>
    <lineage>
        <taxon>Eukaryota</taxon>
        <taxon>Metazoa</taxon>
        <taxon>Ecdysozoa</taxon>
        <taxon>Arthropoda</taxon>
        <taxon>Hexapoda</taxon>
        <taxon>Insecta</taxon>
        <taxon>Pterygota</taxon>
        <taxon>Neoptera</taxon>
        <taxon>Endopterygota</taxon>
        <taxon>Hymenoptera</taxon>
        <taxon>Apocrita</taxon>
        <taxon>Aculeata</taxon>
        <taxon>Formicoidea</taxon>
        <taxon>Formicidae</taxon>
        <taxon>Myrmicinae</taxon>
        <taxon>Trachymyrmex</taxon>
    </lineage>
</organism>
<reference evidence="1 2" key="1">
    <citation type="submission" date="2015-09" db="EMBL/GenBank/DDBJ databases">
        <title>Trachymyrmex cornetzi WGS genome.</title>
        <authorList>
            <person name="Nygaard S."/>
            <person name="Hu H."/>
            <person name="Boomsma J."/>
            <person name="Zhang G."/>
        </authorList>
    </citation>
    <scope>NUCLEOTIDE SEQUENCE [LARGE SCALE GENOMIC DNA]</scope>
    <source>
        <strain evidence="1">Tcor2-1</strain>
        <tissue evidence="1">Whole body</tissue>
    </source>
</reference>
<gene>
    <name evidence="1" type="ORF">ALC57_15692</name>
</gene>
<accession>A0A151IWF1</accession>
<evidence type="ECO:0000313" key="1">
    <source>
        <dbReference type="EMBL" id="KYN12148.1"/>
    </source>
</evidence>